<dbReference type="EMBL" id="JAHQIW010003236">
    <property type="protein sequence ID" value="KAJ1357765.1"/>
    <property type="molecule type" value="Genomic_DNA"/>
</dbReference>
<name>A0AAD5MFS9_PARTN</name>
<dbReference type="Proteomes" id="UP001196413">
    <property type="component" value="Unassembled WGS sequence"/>
</dbReference>
<dbReference type="AlphaFoldDB" id="A0AAD5MFS9"/>
<keyword evidence="2" id="KW-1185">Reference proteome</keyword>
<accession>A0AAD5MFS9</accession>
<gene>
    <name evidence="1" type="ORF">KIN20_015981</name>
</gene>
<evidence type="ECO:0000313" key="2">
    <source>
        <dbReference type="Proteomes" id="UP001196413"/>
    </source>
</evidence>
<comment type="caution">
    <text evidence="1">The sequence shown here is derived from an EMBL/GenBank/DDBJ whole genome shotgun (WGS) entry which is preliminary data.</text>
</comment>
<sequence length="100" mass="11512">MVGILIQDTAGGAFVRVDMAEITAMKEWRYRGHISIVKRITIQEHFFQPPGCGAILKATESYQELSDTVGQSNYNRSADNDNFKMCNYWIEVRQFTIYII</sequence>
<evidence type="ECO:0000313" key="1">
    <source>
        <dbReference type="EMBL" id="KAJ1357765.1"/>
    </source>
</evidence>
<reference evidence="1" key="1">
    <citation type="submission" date="2021-06" db="EMBL/GenBank/DDBJ databases">
        <title>Parelaphostrongylus tenuis whole genome reference sequence.</title>
        <authorList>
            <person name="Garwood T.J."/>
            <person name="Larsen P.A."/>
            <person name="Fountain-Jones N.M."/>
            <person name="Garbe J.R."/>
            <person name="Macchietto M.G."/>
            <person name="Kania S.A."/>
            <person name="Gerhold R.W."/>
            <person name="Richards J.E."/>
            <person name="Wolf T.M."/>
        </authorList>
    </citation>
    <scope>NUCLEOTIDE SEQUENCE</scope>
    <source>
        <strain evidence="1">MNPRO001-30</strain>
        <tissue evidence="1">Meninges</tissue>
    </source>
</reference>
<protein>
    <submittedName>
        <fullName evidence="1">Uncharacterized protein</fullName>
    </submittedName>
</protein>
<proteinExistence type="predicted"/>
<organism evidence="1 2">
    <name type="scientific">Parelaphostrongylus tenuis</name>
    <name type="common">Meningeal worm</name>
    <dbReference type="NCBI Taxonomy" id="148309"/>
    <lineage>
        <taxon>Eukaryota</taxon>
        <taxon>Metazoa</taxon>
        <taxon>Ecdysozoa</taxon>
        <taxon>Nematoda</taxon>
        <taxon>Chromadorea</taxon>
        <taxon>Rhabditida</taxon>
        <taxon>Rhabditina</taxon>
        <taxon>Rhabditomorpha</taxon>
        <taxon>Strongyloidea</taxon>
        <taxon>Metastrongylidae</taxon>
        <taxon>Parelaphostrongylus</taxon>
    </lineage>
</organism>